<proteinExistence type="predicted"/>
<evidence type="ECO:0000313" key="2">
    <source>
        <dbReference type="Proteomes" id="UP001177023"/>
    </source>
</evidence>
<name>A0AA36CG08_9BILA</name>
<sequence>MGMFWNGNSITVVGCEGCTLLIDYSKPNCTDTGGDGKNPAIRCYDEIPILIDREAPDQRGCTMVWPSCTTFMYIQSQCYWEVRTGEVEIVFRNIDSPPEAFAVSIRVLEWVDVNHKYFLMAYSEPSERLCGAATWLMPGSILTFVPPMVIGNYINTVTISSFQFHEFTNDTTFVEAYYGGDPGYSETNFAGRIDASVKISTFLTFSAVTTLVNRNARGTIALRSDATSWRLDKVYLTLARYTPTHLSSYKYPWIFEEDQDLFPVATIGVGYTPAPSRAQNFRFRISTETALAMTGDAIVSITTAESSYMFNLADIIDPMQRFVARFEELTQEHRATLTICSLDYSSQPSQGAVNFVNCTSRADLTTRFLNCCTKHVHVTNGTSISLDFYNFTYFTNGAVVTFAVQLFDDVEDLTIHLPYNVYEDDELAFRVPETNKTIFVGINLPGFVISPKTDGPLHQDIHSTILKSILWPHSVIDCEYNLYPGFITTRNVSKPFATFRNSDIFYPQWLFSGAFTLEIPAGCTPTVSLGREDMVTTEQLDSTECSGMRFVVTPAYSSAPLRNHLGTLQKVTWICDPVDVELELVDLVNANMDIFFTHADGTIEHMMLDAKCRLVVFSVSTHHTFTIINPYDCPAQQSPNPSARPSCRQNATR</sequence>
<reference evidence="1" key="1">
    <citation type="submission" date="2023-06" db="EMBL/GenBank/DDBJ databases">
        <authorList>
            <person name="Delattre M."/>
        </authorList>
    </citation>
    <scope>NUCLEOTIDE SEQUENCE</scope>
    <source>
        <strain evidence="1">AF72</strain>
    </source>
</reference>
<feature type="non-terminal residue" evidence="1">
    <location>
        <position position="653"/>
    </location>
</feature>
<dbReference type="EMBL" id="CATQJA010001533">
    <property type="protein sequence ID" value="CAJ0567676.1"/>
    <property type="molecule type" value="Genomic_DNA"/>
</dbReference>
<keyword evidence="2" id="KW-1185">Reference proteome</keyword>
<dbReference type="Proteomes" id="UP001177023">
    <property type="component" value="Unassembled WGS sequence"/>
</dbReference>
<organism evidence="1 2">
    <name type="scientific">Mesorhabditis spiculigera</name>
    <dbReference type="NCBI Taxonomy" id="96644"/>
    <lineage>
        <taxon>Eukaryota</taxon>
        <taxon>Metazoa</taxon>
        <taxon>Ecdysozoa</taxon>
        <taxon>Nematoda</taxon>
        <taxon>Chromadorea</taxon>
        <taxon>Rhabditida</taxon>
        <taxon>Rhabditina</taxon>
        <taxon>Rhabditomorpha</taxon>
        <taxon>Rhabditoidea</taxon>
        <taxon>Rhabditidae</taxon>
        <taxon>Mesorhabditinae</taxon>
        <taxon>Mesorhabditis</taxon>
    </lineage>
</organism>
<comment type="caution">
    <text evidence="1">The sequence shown here is derived from an EMBL/GenBank/DDBJ whole genome shotgun (WGS) entry which is preliminary data.</text>
</comment>
<gene>
    <name evidence="1" type="ORF">MSPICULIGERA_LOCUS6218</name>
</gene>
<protein>
    <submittedName>
        <fullName evidence="1">Uncharacterized protein</fullName>
    </submittedName>
</protein>
<dbReference type="AlphaFoldDB" id="A0AA36CG08"/>
<accession>A0AA36CG08</accession>
<evidence type="ECO:0000313" key="1">
    <source>
        <dbReference type="EMBL" id="CAJ0567676.1"/>
    </source>
</evidence>